<dbReference type="Proteomes" id="UP000034034">
    <property type="component" value="Chromosome"/>
</dbReference>
<dbReference type="AlphaFoldDB" id="A0A0F7FUG1"/>
<organism evidence="8 9">
    <name type="scientific">Streptomyces xiamenensis</name>
    <dbReference type="NCBI Taxonomy" id="408015"/>
    <lineage>
        <taxon>Bacteria</taxon>
        <taxon>Bacillati</taxon>
        <taxon>Actinomycetota</taxon>
        <taxon>Actinomycetes</taxon>
        <taxon>Kitasatosporales</taxon>
        <taxon>Streptomycetaceae</taxon>
        <taxon>Streptomyces</taxon>
    </lineage>
</organism>
<dbReference type="Pfam" id="PF02384">
    <property type="entry name" value="N6_Mtase"/>
    <property type="match status" value="1"/>
</dbReference>
<dbReference type="Gene3D" id="3.40.50.150">
    <property type="entry name" value="Vaccinia Virus protein VP39"/>
    <property type="match status" value="1"/>
</dbReference>
<reference evidence="8" key="1">
    <citation type="submission" date="2019-08" db="EMBL/GenBank/DDBJ databases">
        <title>Complete genome sequence of a mangrove-derived Streptomyces xiamenensis.</title>
        <authorList>
            <person name="Xu J."/>
        </authorList>
    </citation>
    <scope>NUCLEOTIDE SEQUENCE</scope>
    <source>
        <strain evidence="8">318</strain>
    </source>
</reference>
<feature type="compositionally biased region" description="Basic and acidic residues" evidence="5">
    <location>
        <begin position="733"/>
        <end position="743"/>
    </location>
</feature>
<evidence type="ECO:0000256" key="3">
    <source>
        <dbReference type="ARBA" id="ARBA00022679"/>
    </source>
</evidence>
<feature type="domain" description="DNA methylase adenine-specific" evidence="6">
    <location>
        <begin position="298"/>
        <end position="483"/>
    </location>
</feature>
<proteinExistence type="predicted"/>
<dbReference type="KEGG" id="sxi:SXIM_24010"/>
<feature type="region of interest" description="Disordered" evidence="5">
    <location>
        <begin position="723"/>
        <end position="759"/>
    </location>
</feature>
<dbReference type="PANTHER" id="PTHR33841">
    <property type="entry name" value="DNA METHYLTRANSFERASE YEEA-RELATED"/>
    <property type="match status" value="1"/>
</dbReference>
<dbReference type="PANTHER" id="PTHR33841:SF1">
    <property type="entry name" value="DNA METHYLTRANSFERASE A"/>
    <property type="match status" value="1"/>
</dbReference>
<dbReference type="PRINTS" id="PR00507">
    <property type="entry name" value="N12N6MTFRASE"/>
</dbReference>
<dbReference type="EMBL" id="CP009922">
    <property type="protein sequence ID" value="AKG43785.1"/>
    <property type="molecule type" value="Genomic_DNA"/>
</dbReference>
<dbReference type="InterPro" id="IPR029063">
    <property type="entry name" value="SAM-dependent_MTases_sf"/>
</dbReference>
<feature type="compositionally biased region" description="Polar residues" evidence="5">
    <location>
        <begin position="750"/>
        <end position="759"/>
    </location>
</feature>
<sequence>MEHLVTVFAREVAAKLRGPGSREDALTTPVETLLRAMGRRQGVSLVAHGQSPIPSLRVRPDFAIGISNRIIGNIELKAPGKGVDPTRWRPKDHDRRQWEKFRALTNVLYTDGTHWALYREGAQVGPTAVLAGDLRAGELTPGPEFEALITRFLHATPPRSDSVGVLVPRIARLCSLLREEVRERLERETRQETGQAFTVLANDWRDLLFPDATREEFADQYAQTLTFALLLARVEGIDLADQPLREVAGKLSKTHSLMGKALAVLTDDALDDLRGVVGTMVQVVSAVDPALFEDRTGDAYLHFYERFLSAYDPKLRQETGTYYTPNEVVDFMVRFTDSLLRERLGRRKGFRDEDVTVVDPATGTGTFLINIIDRVAKDEANELGEGLVPGTLRDLSRRLIGFEKQTGPYAVAELRLSHTFKAHGTEIPEDSLRLHVADTLDDPAVEHHLGFHYEAIAKHRRLANQVKAREQVMVVIGNPPYRRGVKRAGLGRWVAEGNDNDRTAILDRFRGAGPARTQYALDNLYIYFWAWAAWKVFDLPTAEPGSDEGETRPGVIAFITHSGFLDSSGTAGMRQYLRRVADEGWIIGLTPEHSPYPDVGTRVFAGVHREICVAVFVRRGQPHTDEPAVVRRLDVPAGSREAKFAWLDGLTPDGHRSGSGWQECANGWADPFQPAAGSDWSAMPSLEDLLPWHSPGNKNNRSWPVSPDQSTLRERWRALVNAPKARKPNLLKSTRDRHPDKAEPALPGQRASSTLSTETDNSAVLCSYGRMTFDRQWIVADRRVIDFPRPPLWLAQGDRQIHLTELHTEAGRQGPALGFTALLPDMHHFKGTEGGRVTPLYRDPFGNLPNVTPGLAAALSGALGIPVPAEDIFSYTAGVAAHPGYTAHYQQELASRGVRIPLTRDPELWRATVQAGRRVLWLHTFGERCADPSAGRPHGTPRLPDAERPLCRNPIGDTPGGMPETITYDASTRTLTVGTGTISPVPREVWEYRIGGVQVIRKWFGFRKRAPDVERQTPLNDILPDCWPTEYTRELLRVLNVLGLLVKMEPDQAALLSAIDAGPQISSPELTRLGVLPVSPSAKKAPRVPAPSPQDTLDFEPGDPGAPPPRKRPRRPA</sequence>
<protein>
    <recommendedName>
        <fullName evidence="1">site-specific DNA-methyltransferase (adenine-specific)</fullName>
        <ecNumber evidence="1">2.1.1.72</ecNumber>
    </recommendedName>
</protein>
<keyword evidence="2 8" id="KW-0489">Methyltransferase</keyword>
<dbReference type="InterPro" id="IPR041635">
    <property type="entry name" value="Type_ISP_LLaBIII_C"/>
</dbReference>
<dbReference type="REBASE" id="110843">
    <property type="entry name" value="RM2.Sxi318ORF23980P"/>
</dbReference>
<dbReference type="InterPro" id="IPR050953">
    <property type="entry name" value="N4_N6_ade-DNA_methylase"/>
</dbReference>
<dbReference type="EC" id="2.1.1.72" evidence="1"/>
<accession>A0A0F7FUG1</accession>
<evidence type="ECO:0000259" key="6">
    <source>
        <dbReference type="Pfam" id="PF02384"/>
    </source>
</evidence>
<dbReference type="STRING" id="408015.SXIM_24010"/>
<dbReference type="HOGENOM" id="CLU_009503_1_0_11"/>
<evidence type="ECO:0000256" key="2">
    <source>
        <dbReference type="ARBA" id="ARBA00022603"/>
    </source>
</evidence>
<dbReference type="InterPro" id="IPR003356">
    <property type="entry name" value="DNA_methylase_A-5"/>
</dbReference>
<dbReference type="RefSeq" id="WP_148236104.1">
    <property type="nucleotide sequence ID" value="NZ_CP009922.3"/>
</dbReference>
<comment type="catalytic activity">
    <reaction evidence="4">
        <text>a 2'-deoxyadenosine in DNA + S-adenosyl-L-methionine = an N(6)-methyl-2'-deoxyadenosine in DNA + S-adenosyl-L-homocysteine + H(+)</text>
        <dbReference type="Rhea" id="RHEA:15197"/>
        <dbReference type="Rhea" id="RHEA-COMP:12418"/>
        <dbReference type="Rhea" id="RHEA-COMP:12419"/>
        <dbReference type="ChEBI" id="CHEBI:15378"/>
        <dbReference type="ChEBI" id="CHEBI:57856"/>
        <dbReference type="ChEBI" id="CHEBI:59789"/>
        <dbReference type="ChEBI" id="CHEBI:90615"/>
        <dbReference type="ChEBI" id="CHEBI:90616"/>
        <dbReference type="EC" id="2.1.1.72"/>
    </reaction>
</comment>
<dbReference type="Pfam" id="PF18135">
    <property type="entry name" value="Type_ISP_C"/>
    <property type="match status" value="1"/>
</dbReference>
<dbReference type="GO" id="GO:0008170">
    <property type="term" value="F:N-methyltransferase activity"/>
    <property type="evidence" value="ECO:0007669"/>
    <property type="project" value="InterPro"/>
</dbReference>
<evidence type="ECO:0000313" key="8">
    <source>
        <dbReference type="EMBL" id="AKG43785.1"/>
    </source>
</evidence>
<evidence type="ECO:0000313" key="9">
    <source>
        <dbReference type="Proteomes" id="UP000034034"/>
    </source>
</evidence>
<name>A0A0F7FUG1_9ACTN</name>
<feature type="region of interest" description="Disordered" evidence="5">
    <location>
        <begin position="1077"/>
        <end position="1117"/>
    </location>
</feature>
<dbReference type="GO" id="GO:0032259">
    <property type="term" value="P:methylation"/>
    <property type="evidence" value="ECO:0007669"/>
    <property type="project" value="UniProtKB-KW"/>
</dbReference>
<evidence type="ECO:0000256" key="4">
    <source>
        <dbReference type="ARBA" id="ARBA00047942"/>
    </source>
</evidence>
<keyword evidence="9" id="KW-1185">Reference proteome</keyword>
<evidence type="ECO:0000256" key="5">
    <source>
        <dbReference type="SAM" id="MobiDB-lite"/>
    </source>
</evidence>
<dbReference type="PATRIC" id="fig|408015.6.peg.2438"/>
<gene>
    <name evidence="8" type="ORF">SXIM_24010</name>
</gene>
<feature type="domain" description="Type ISP restriction-modification enzyme LLaBIII C-terminal specificity" evidence="7">
    <location>
        <begin position="688"/>
        <end position="1037"/>
    </location>
</feature>
<evidence type="ECO:0000259" key="7">
    <source>
        <dbReference type="Pfam" id="PF18135"/>
    </source>
</evidence>
<dbReference type="SUPFAM" id="SSF53335">
    <property type="entry name" value="S-adenosyl-L-methionine-dependent methyltransferases"/>
    <property type="match status" value="1"/>
</dbReference>
<keyword evidence="3" id="KW-0808">Transferase</keyword>
<dbReference type="GO" id="GO:0003677">
    <property type="term" value="F:DNA binding"/>
    <property type="evidence" value="ECO:0007669"/>
    <property type="project" value="InterPro"/>
</dbReference>
<dbReference type="GO" id="GO:0009007">
    <property type="term" value="F:site-specific DNA-methyltransferase (adenine-specific) activity"/>
    <property type="evidence" value="ECO:0007669"/>
    <property type="project" value="UniProtKB-EC"/>
</dbReference>
<evidence type="ECO:0000256" key="1">
    <source>
        <dbReference type="ARBA" id="ARBA00011900"/>
    </source>
</evidence>